<keyword evidence="2" id="KW-0812">Transmembrane</keyword>
<dbReference type="EMBL" id="BMXL01000037">
    <property type="protein sequence ID" value="GHD36045.1"/>
    <property type="molecule type" value="Genomic_DNA"/>
</dbReference>
<evidence type="ECO:0000256" key="1">
    <source>
        <dbReference type="SAM" id="MobiDB-lite"/>
    </source>
</evidence>
<comment type="caution">
    <text evidence="3">The sequence shown here is derived from an EMBL/GenBank/DDBJ whole genome shotgun (WGS) entry which is preliminary data.</text>
</comment>
<evidence type="ECO:0000313" key="4">
    <source>
        <dbReference type="Proteomes" id="UP000654947"/>
    </source>
</evidence>
<keyword evidence="2" id="KW-0472">Membrane</keyword>
<feature type="compositionally biased region" description="Basic and acidic residues" evidence="1">
    <location>
        <begin position="57"/>
        <end position="67"/>
    </location>
</feature>
<dbReference type="AlphaFoldDB" id="A0A918XL87"/>
<feature type="compositionally biased region" description="Polar residues" evidence="1">
    <location>
        <begin position="24"/>
        <end position="53"/>
    </location>
</feature>
<accession>A0A918XL87</accession>
<proteinExistence type="predicted"/>
<feature type="transmembrane region" description="Helical" evidence="2">
    <location>
        <begin position="192"/>
        <end position="211"/>
    </location>
</feature>
<feature type="transmembrane region" description="Helical" evidence="2">
    <location>
        <begin position="218"/>
        <end position="236"/>
    </location>
</feature>
<sequence>MTSDETPRDPQEAGREPSAGATGPTENTGPTSAGDTGPTGSAGQQWSSPTGSPGASDGEHSGARTEPHPQTWSRPPEEGKSRTSGRLPASAWLVTLVSATVHAVTLTLVLALSLPFLGLAWTEETPGLLVTTLVVATALTVFLFWVFRRMLTAALFPRPVAAMVLFTAIVLVASTGSVVLQLAFGLGESAEGMLTAGMLTVPPAALLMLVSRGTRVRWAAGVSALLLLVAGAVVWARGDTQAESMVQEQRRINLGHEDEAAVLDAGGWEPYRSEINDAAHEAGSGEGSDDGGSEAPGTGETDGDEWLSVFTVFYQDGNGGYLRSATWADETTAQDPDGVLRAWCEEEGAYCEDVEVEGADGPVVVQWGGVGGSEAPEDSSQLGAPESVRYEYEPGRVVYLGPWTGEPDRARAEGPTGVPGASPGGGPTLGHDDFTAQELAEWATRVRPAQREDLVELADRTVEYFQGPEEVLTGD</sequence>
<feature type="compositionally biased region" description="Basic and acidic residues" evidence="1">
    <location>
        <begin position="1"/>
        <end position="15"/>
    </location>
</feature>
<feature type="transmembrane region" description="Helical" evidence="2">
    <location>
        <begin position="91"/>
        <end position="121"/>
    </location>
</feature>
<feature type="transmembrane region" description="Helical" evidence="2">
    <location>
        <begin position="159"/>
        <end position="186"/>
    </location>
</feature>
<dbReference type="RefSeq" id="WP_193518615.1">
    <property type="nucleotide sequence ID" value="NZ_BMXL01000037.1"/>
</dbReference>
<protein>
    <submittedName>
        <fullName evidence="3">Uncharacterized protein</fullName>
    </submittedName>
</protein>
<feature type="region of interest" description="Disordered" evidence="1">
    <location>
        <begin position="1"/>
        <end position="85"/>
    </location>
</feature>
<gene>
    <name evidence="3" type="ORF">GCM10007147_43030</name>
</gene>
<feature type="region of interest" description="Disordered" evidence="1">
    <location>
        <begin position="280"/>
        <end position="303"/>
    </location>
</feature>
<name>A0A918XL87_9ACTN</name>
<feature type="transmembrane region" description="Helical" evidence="2">
    <location>
        <begin position="127"/>
        <end position="147"/>
    </location>
</feature>
<evidence type="ECO:0000256" key="2">
    <source>
        <dbReference type="SAM" id="Phobius"/>
    </source>
</evidence>
<feature type="region of interest" description="Disordered" evidence="1">
    <location>
        <begin position="405"/>
        <end position="432"/>
    </location>
</feature>
<reference evidence="3 4" key="1">
    <citation type="journal article" date="2014" name="Int. J. Syst. Evol. Microbiol.">
        <title>Complete genome sequence of Corynebacterium casei LMG S-19264T (=DSM 44701T), isolated from a smear-ripened cheese.</title>
        <authorList>
            <consortium name="US DOE Joint Genome Institute (JGI-PGF)"/>
            <person name="Walter F."/>
            <person name="Albersmeier A."/>
            <person name="Kalinowski J."/>
            <person name="Ruckert C."/>
        </authorList>
    </citation>
    <scope>NUCLEOTIDE SEQUENCE [LARGE SCALE GENOMIC DNA]</scope>
    <source>
        <strain evidence="3 4">KCTC 19473</strain>
    </source>
</reference>
<dbReference type="Proteomes" id="UP000654947">
    <property type="component" value="Unassembled WGS sequence"/>
</dbReference>
<keyword evidence="4" id="KW-1185">Reference proteome</keyword>
<evidence type="ECO:0000313" key="3">
    <source>
        <dbReference type="EMBL" id="GHD36045.1"/>
    </source>
</evidence>
<organism evidence="3 4">
    <name type="scientific">Nocardiopsis kunsanensis</name>
    <dbReference type="NCBI Taxonomy" id="141693"/>
    <lineage>
        <taxon>Bacteria</taxon>
        <taxon>Bacillati</taxon>
        <taxon>Actinomycetota</taxon>
        <taxon>Actinomycetes</taxon>
        <taxon>Streptosporangiales</taxon>
        <taxon>Nocardiopsidaceae</taxon>
        <taxon>Nocardiopsis</taxon>
    </lineage>
</organism>
<keyword evidence="2" id="KW-1133">Transmembrane helix</keyword>